<comment type="caution">
    <text evidence="1">The sequence shown here is derived from an EMBL/GenBank/DDBJ whole genome shotgun (WGS) entry which is preliminary data.</text>
</comment>
<evidence type="ECO:0000313" key="1">
    <source>
        <dbReference type="EMBL" id="KAF5403748.1"/>
    </source>
</evidence>
<dbReference type="Proteomes" id="UP000748531">
    <property type="component" value="Unassembled WGS sequence"/>
</dbReference>
<dbReference type="EMBL" id="LUCH01001062">
    <property type="protein sequence ID" value="KAF5403748.1"/>
    <property type="molecule type" value="Genomic_DNA"/>
</dbReference>
<dbReference type="AlphaFoldDB" id="A0A8J4WIG0"/>
<sequence>MRQPNMETWWPFLRLYKTLPVHPQVFPLLGQVQVNRRSPPLNQTGRIKRKNKVDHQPIRRRMSRMKLQWTPISRCSVTLTDCPLGHYLYARLATDSFRIVLLIL</sequence>
<keyword evidence="2" id="KW-1185">Reference proteome</keyword>
<gene>
    <name evidence="1" type="ORF">PHET_02661</name>
</gene>
<organism evidence="1 2">
    <name type="scientific">Paragonimus heterotremus</name>
    <dbReference type="NCBI Taxonomy" id="100268"/>
    <lineage>
        <taxon>Eukaryota</taxon>
        <taxon>Metazoa</taxon>
        <taxon>Spiralia</taxon>
        <taxon>Lophotrochozoa</taxon>
        <taxon>Platyhelminthes</taxon>
        <taxon>Trematoda</taxon>
        <taxon>Digenea</taxon>
        <taxon>Plagiorchiida</taxon>
        <taxon>Troglotremata</taxon>
        <taxon>Troglotrematidae</taxon>
        <taxon>Paragonimus</taxon>
    </lineage>
</organism>
<protein>
    <submittedName>
        <fullName evidence="1">Uncharacterized protein</fullName>
    </submittedName>
</protein>
<name>A0A8J4WIG0_9TREM</name>
<reference evidence="1" key="1">
    <citation type="submission" date="2019-05" db="EMBL/GenBank/DDBJ databases">
        <title>Annotation for the trematode Paragonimus heterotremus.</title>
        <authorList>
            <person name="Choi Y.-J."/>
        </authorList>
    </citation>
    <scope>NUCLEOTIDE SEQUENCE</scope>
    <source>
        <strain evidence="1">LC</strain>
    </source>
</reference>
<accession>A0A8J4WIG0</accession>
<evidence type="ECO:0000313" key="2">
    <source>
        <dbReference type="Proteomes" id="UP000748531"/>
    </source>
</evidence>
<proteinExistence type="predicted"/>